<dbReference type="Proteomes" id="UP000465092">
    <property type="component" value="Segment"/>
</dbReference>
<evidence type="ECO:0000259" key="5">
    <source>
        <dbReference type="Pfam" id="PF01343"/>
    </source>
</evidence>
<dbReference type="InterPro" id="IPR033855">
    <property type="entry name" value="Protein_C"/>
</dbReference>
<reference evidence="6 7" key="1">
    <citation type="journal article" date="2020" name="Viruses">
        <title>Genomic Characterization, Formulation and Efficacy in Planta of a Siphoviridae and Podoviridae Protection Cocktail against the Bacterial Plant Pathogens Pectobacterium spp.</title>
        <authorList>
            <person name="Zaczek-Moczydlowska M.A."/>
            <person name="Young G.K."/>
            <person name="Trudgett J."/>
            <person name="Fleming C.C."/>
            <person name="Campbell K."/>
            <person name="O'Hanlon R."/>
        </authorList>
    </citation>
    <scope>NUCLEOTIDE SEQUENCE [LARGE SCALE GENOMIC DNA]</scope>
</reference>
<protein>
    <submittedName>
        <fullName evidence="6">Prohead protease</fullName>
    </submittedName>
</protein>
<feature type="domain" description="Peptidase S49" evidence="5">
    <location>
        <begin position="144"/>
        <end position="282"/>
    </location>
</feature>
<dbReference type="EMBL" id="MN692199">
    <property type="protein sequence ID" value="QHI00858.1"/>
    <property type="molecule type" value="Genomic_DNA"/>
</dbReference>
<proteinExistence type="inferred from homology"/>
<evidence type="ECO:0000256" key="1">
    <source>
        <dbReference type="ARBA" id="ARBA00008683"/>
    </source>
</evidence>
<dbReference type="Gene3D" id="6.20.330.10">
    <property type="match status" value="1"/>
</dbReference>
<accession>A0A6B9RH36</accession>
<dbReference type="CDD" id="cd07022">
    <property type="entry name" value="S49_Sppa_36K_type"/>
    <property type="match status" value="1"/>
</dbReference>
<dbReference type="SUPFAM" id="SSF52096">
    <property type="entry name" value="ClpP/crotonase"/>
    <property type="match status" value="1"/>
</dbReference>
<dbReference type="Pfam" id="PF01343">
    <property type="entry name" value="Peptidase_S49"/>
    <property type="match status" value="1"/>
</dbReference>
<evidence type="ECO:0000256" key="2">
    <source>
        <dbReference type="ARBA" id="ARBA00022670"/>
    </source>
</evidence>
<dbReference type="InterPro" id="IPR029045">
    <property type="entry name" value="ClpP/crotonase-like_dom_sf"/>
</dbReference>
<dbReference type="PANTHER" id="PTHR33209">
    <property type="entry name" value="PROTEASE 4"/>
    <property type="match status" value="1"/>
</dbReference>
<keyword evidence="4" id="KW-0720">Serine protease</keyword>
<dbReference type="PANTHER" id="PTHR33209:SF1">
    <property type="entry name" value="PEPTIDASE S49 DOMAIN-CONTAINING PROTEIN"/>
    <property type="match status" value="1"/>
</dbReference>
<evidence type="ECO:0000313" key="7">
    <source>
        <dbReference type="Proteomes" id="UP000465092"/>
    </source>
</evidence>
<gene>
    <name evidence="6" type="ORF">MA12_gp31</name>
</gene>
<keyword evidence="3" id="KW-0378">Hydrolase</keyword>
<sequence length="437" mass="46629">MSESAARAALSRMNMRPAAIAPVYTELASDLQKLSQVTPARAKEMQQEVRAGLMAQYGDDDDYEDQVEKPFYFSSGMAIIPVSGSLINRFGGSYGWITGYSFIQRQLNLALGDPDVKGIIFDVNSYGGEAAGCFELADLIFEARSIKPSMAVVDSNCYSAAYAIASAAGRVVVTPSGGAGSIGVVAMHVDYSKMMEDWGLKVTFIHAGAHKVDGNPYEELSKEVQADVQASVNKSYDMFVNAVARNRDLTTEAVKATEARVYRADEALSLGLIDAVATPGKALQGFYNELSGSTIQLENSKMPQENLETKPAVVDQAALDNAHKAGQVAERARIGEILGHASAEGKTKMAHFFAFKTDMSVADAVVGLEAAALEVAVAPAKEEKAELNPLKQAMDNTQQPNIEADGTEVLGEGKENMSAADRILANQRTATGAPVKH</sequence>
<keyword evidence="2 6" id="KW-0645">Protease</keyword>
<dbReference type="GO" id="GO:0008236">
    <property type="term" value="F:serine-type peptidase activity"/>
    <property type="evidence" value="ECO:0007669"/>
    <property type="project" value="UniProtKB-KW"/>
</dbReference>
<evidence type="ECO:0000256" key="4">
    <source>
        <dbReference type="ARBA" id="ARBA00022825"/>
    </source>
</evidence>
<comment type="similarity">
    <text evidence="1">Belongs to the peptidase S49 family.</text>
</comment>
<dbReference type="Gene3D" id="3.90.226.10">
    <property type="entry name" value="2-enoyl-CoA Hydratase, Chain A, domain 1"/>
    <property type="match status" value="1"/>
</dbReference>
<organism evidence="6 7">
    <name type="scientific">Pectobacterium phage MA12</name>
    <dbReference type="NCBI Taxonomy" id="2686474"/>
    <lineage>
        <taxon>Viruses</taxon>
        <taxon>Duplodnaviria</taxon>
        <taxon>Heunggongvirae</taxon>
        <taxon>Uroviricota</taxon>
        <taxon>Caudoviricetes</taxon>
        <taxon>Casjensviridae</taxon>
        <taxon>Newforgelanevirus</taxon>
        <taxon>Newforgelanevirus MA12</taxon>
    </lineage>
</organism>
<dbReference type="GO" id="GO:0006508">
    <property type="term" value="P:proteolysis"/>
    <property type="evidence" value="ECO:0007669"/>
    <property type="project" value="UniProtKB-KW"/>
</dbReference>
<name>A0A6B9RH36_9CAUD</name>
<dbReference type="InterPro" id="IPR002142">
    <property type="entry name" value="Peptidase_S49"/>
</dbReference>
<evidence type="ECO:0000313" key="6">
    <source>
        <dbReference type="EMBL" id="QHI00858.1"/>
    </source>
</evidence>
<evidence type="ECO:0000256" key="3">
    <source>
        <dbReference type="ARBA" id="ARBA00022801"/>
    </source>
</evidence>
<keyword evidence="7" id="KW-1185">Reference proteome</keyword>